<reference evidence="2" key="1">
    <citation type="journal article" date="2019" name="Database">
        <title>The radish genome database (RadishGD): an integrated information resource for radish genomics.</title>
        <authorList>
            <person name="Yu H.J."/>
            <person name="Baek S."/>
            <person name="Lee Y.J."/>
            <person name="Cho A."/>
            <person name="Mun J.H."/>
        </authorList>
    </citation>
    <scope>NUCLEOTIDE SEQUENCE [LARGE SCALE GENOMIC DNA]</scope>
    <source>
        <strain evidence="2">cv. WK10039</strain>
    </source>
</reference>
<keyword evidence="1" id="KW-0732">Signal</keyword>
<accession>A0A6J0NCP4</accession>
<dbReference type="RefSeq" id="XP_018481648.2">
    <property type="nucleotide sequence ID" value="XM_018626146.2"/>
</dbReference>
<dbReference type="AlphaFoldDB" id="A0A6J0NCP4"/>
<name>A0A6J0NCP4_RAPSA</name>
<dbReference type="OrthoDB" id="1110719at2759"/>
<evidence type="ECO:0000256" key="1">
    <source>
        <dbReference type="SAM" id="SignalP"/>
    </source>
</evidence>
<dbReference type="GeneID" id="108852650"/>
<feature type="chain" id="PRO_5040866692" evidence="1">
    <location>
        <begin position="24"/>
        <end position="268"/>
    </location>
</feature>
<gene>
    <name evidence="3" type="primary">LOC108852650</name>
</gene>
<sequence length="268" mass="31952">MRKKKKHTHKLFLTIFVVVFLQKEEITLLQISNEKLNGVGLESLSYTELTSLESKLTEGLRIVDEQTDKAHLELLHLQSVECDVMGSDWVNQKGKDDMAYQSLLAKRRRELRNKARELRLSPPKETQQHYSYYPETLMSDIDSLKMEKKRLRLLNQYENDWSRARRYGLLRTLCVKLSDFACYEEFRRYEDKPTCKGTNLPGTDMIVAGSWFEMESRWNRFEPFVKKKKKKKKKGSWFEMESFCYLENFVFYVSLFQFSILIDTYCGY</sequence>
<evidence type="ECO:0000313" key="2">
    <source>
        <dbReference type="Proteomes" id="UP000504610"/>
    </source>
</evidence>
<feature type="signal peptide" evidence="1">
    <location>
        <begin position="1"/>
        <end position="23"/>
    </location>
</feature>
<reference evidence="3" key="2">
    <citation type="submission" date="2025-08" db="UniProtKB">
        <authorList>
            <consortium name="RefSeq"/>
        </authorList>
    </citation>
    <scope>IDENTIFICATION</scope>
    <source>
        <tissue evidence="3">Leaf</tissue>
    </source>
</reference>
<dbReference type="Proteomes" id="UP000504610">
    <property type="component" value="Chromosome 4"/>
</dbReference>
<keyword evidence="2" id="KW-1185">Reference proteome</keyword>
<dbReference type="KEGG" id="rsz:108852650"/>
<protein>
    <submittedName>
        <fullName evidence="3">Uncharacterized protein LOC108852650 isoform X1</fullName>
    </submittedName>
</protein>
<proteinExistence type="predicted"/>
<organism evidence="2 3">
    <name type="scientific">Raphanus sativus</name>
    <name type="common">Radish</name>
    <name type="synonym">Raphanus raphanistrum var. sativus</name>
    <dbReference type="NCBI Taxonomy" id="3726"/>
    <lineage>
        <taxon>Eukaryota</taxon>
        <taxon>Viridiplantae</taxon>
        <taxon>Streptophyta</taxon>
        <taxon>Embryophyta</taxon>
        <taxon>Tracheophyta</taxon>
        <taxon>Spermatophyta</taxon>
        <taxon>Magnoliopsida</taxon>
        <taxon>eudicotyledons</taxon>
        <taxon>Gunneridae</taxon>
        <taxon>Pentapetalae</taxon>
        <taxon>rosids</taxon>
        <taxon>malvids</taxon>
        <taxon>Brassicales</taxon>
        <taxon>Brassicaceae</taxon>
        <taxon>Brassiceae</taxon>
        <taxon>Raphanus</taxon>
    </lineage>
</organism>
<evidence type="ECO:0000313" key="3">
    <source>
        <dbReference type="RefSeq" id="XP_018481648.2"/>
    </source>
</evidence>